<evidence type="ECO:0000313" key="2">
    <source>
        <dbReference type="Proteomes" id="UP000727407"/>
    </source>
</evidence>
<reference evidence="1" key="1">
    <citation type="submission" date="2020-07" db="EMBL/GenBank/DDBJ databases">
        <title>Clarias magur genome sequencing, assembly and annotation.</title>
        <authorList>
            <person name="Kushwaha B."/>
            <person name="Kumar R."/>
            <person name="Das P."/>
            <person name="Joshi C.G."/>
            <person name="Kumar D."/>
            <person name="Nagpure N.S."/>
            <person name="Pandey M."/>
            <person name="Agarwal S."/>
            <person name="Srivastava S."/>
            <person name="Singh M."/>
            <person name="Sahoo L."/>
            <person name="Jayasankar P."/>
            <person name="Meher P.K."/>
            <person name="Koringa P.G."/>
            <person name="Iquebal M.A."/>
            <person name="Das S.P."/>
            <person name="Bit A."/>
            <person name="Patnaik S."/>
            <person name="Patel N."/>
            <person name="Shah T.M."/>
            <person name="Hinsu A."/>
            <person name="Jena J.K."/>
        </authorList>
    </citation>
    <scope>NUCLEOTIDE SEQUENCE</scope>
    <source>
        <strain evidence="1">CIFAMagur01</strain>
        <tissue evidence="1">Testis</tissue>
    </source>
</reference>
<dbReference type="Proteomes" id="UP000727407">
    <property type="component" value="Unassembled WGS sequence"/>
</dbReference>
<proteinExistence type="predicted"/>
<dbReference type="EMBL" id="QNUK01000560">
    <property type="protein sequence ID" value="KAF5891706.1"/>
    <property type="molecule type" value="Genomic_DNA"/>
</dbReference>
<gene>
    <name evidence="1" type="primary">ohp1</name>
    <name evidence="1" type="ORF">DAT39_018597</name>
</gene>
<dbReference type="AlphaFoldDB" id="A0A8J4WUM9"/>
<accession>A0A8J4WUM9</accession>
<protein>
    <submittedName>
        <fullName evidence="1">Light-harvesting complex-like protein OHP1, chloroplastic</fullName>
    </submittedName>
</protein>
<sequence length="51" mass="5522">MINAAAPVKSTRSLWNLTSLVCVSRSRVCLLVLVSAFPLELVLNGLQRSPP</sequence>
<organism evidence="1 2">
    <name type="scientific">Clarias magur</name>
    <name type="common">Asian catfish</name>
    <name type="synonym">Macropteronotus magur</name>
    <dbReference type="NCBI Taxonomy" id="1594786"/>
    <lineage>
        <taxon>Eukaryota</taxon>
        <taxon>Metazoa</taxon>
        <taxon>Chordata</taxon>
        <taxon>Craniata</taxon>
        <taxon>Vertebrata</taxon>
        <taxon>Euteleostomi</taxon>
        <taxon>Actinopterygii</taxon>
        <taxon>Neopterygii</taxon>
        <taxon>Teleostei</taxon>
        <taxon>Ostariophysi</taxon>
        <taxon>Siluriformes</taxon>
        <taxon>Clariidae</taxon>
        <taxon>Clarias</taxon>
    </lineage>
</organism>
<keyword evidence="2" id="KW-1185">Reference proteome</keyword>
<name>A0A8J4WUM9_CLAMG</name>
<evidence type="ECO:0000313" key="1">
    <source>
        <dbReference type="EMBL" id="KAF5891706.1"/>
    </source>
</evidence>
<comment type="caution">
    <text evidence="1">The sequence shown here is derived from an EMBL/GenBank/DDBJ whole genome shotgun (WGS) entry which is preliminary data.</text>
</comment>